<dbReference type="InterPro" id="IPR011009">
    <property type="entry name" value="Kinase-like_dom_sf"/>
</dbReference>
<evidence type="ECO:0000313" key="3">
    <source>
        <dbReference type="Proteomes" id="UP000242957"/>
    </source>
</evidence>
<dbReference type="Gene3D" id="3.90.1200.10">
    <property type="match status" value="1"/>
</dbReference>
<dbReference type="Proteomes" id="UP000242957">
    <property type="component" value="Unassembled WGS sequence"/>
</dbReference>
<dbReference type="Pfam" id="PF01636">
    <property type="entry name" value="APH"/>
    <property type="match status" value="1"/>
</dbReference>
<dbReference type="STRING" id="198616.SAMN05216193_105229"/>
<organism evidence="2 3">
    <name type="scientific">Pseudomonas jinjuensis</name>
    <dbReference type="NCBI Taxonomy" id="198616"/>
    <lineage>
        <taxon>Bacteria</taxon>
        <taxon>Pseudomonadati</taxon>
        <taxon>Pseudomonadota</taxon>
        <taxon>Gammaproteobacteria</taxon>
        <taxon>Pseudomonadales</taxon>
        <taxon>Pseudomonadaceae</taxon>
        <taxon>Pseudomonas</taxon>
    </lineage>
</organism>
<evidence type="ECO:0000313" key="2">
    <source>
        <dbReference type="EMBL" id="SDN83363.1"/>
    </source>
</evidence>
<dbReference type="InterPro" id="IPR041726">
    <property type="entry name" value="ACAD10_11_N"/>
</dbReference>
<keyword evidence="2" id="KW-0418">Kinase</keyword>
<gene>
    <name evidence="2" type="ORF">SAMN05216193_105229</name>
</gene>
<keyword evidence="2" id="KW-0808">Transferase</keyword>
<dbReference type="Gene3D" id="3.30.200.20">
    <property type="entry name" value="Phosphorylase Kinase, domain 1"/>
    <property type="match status" value="1"/>
</dbReference>
<feature type="domain" description="Aminoglycoside phosphotransferase" evidence="1">
    <location>
        <begin position="40"/>
        <end position="286"/>
    </location>
</feature>
<dbReference type="InterPro" id="IPR051678">
    <property type="entry name" value="AGP_Transferase"/>
</dbReference>
<dbReference type="EMBL" id="FNIJ01000005">
    <property type="protein sequence ID" value="SDN83363.1"/>
    <property type="molecule type" value="Genomic_DNA"/>
</dbReference>
<sequence length="347" mass="38528">MSNLNQPGAVTDRVSLDAAGERLAQYLEGQTGAAVSLESIERLSGGAIQENWLLRAQVNGEARRWVLRTDSPSAVASSMTRAQEFAVLGAAHRAGVKVPEPLWLCRDDALLGRDFFIMQALAGTASGFRLTGDRSLDDARPQLCRELGANLARLHRIQPSEASLDFLPPPASEPIQHAIDECRGFLDEIPGCYPALEWGLRWCEVHKPQERPANLIHRDYRTGNYMVDQGRLSGVLDWEFTGWGDAREDLGWFTARCWRFARHDREAGGMGELEDFLGGYREVAGWAPTAVELVYWQVLAHLRWAVIALQQAQRHLSGQQSSLELALTGRMVPELEHEILALTGAPQ</sequence>
<dbReference type="OrthoDB" id="179763at2"/>
<dbReference type="SUPFAM" id="SSF56112">
    <property type="entry name" value="Protein kinase-like (PK-like)"/>
    <property type="match status" value="1"/>
</dbReference>
<dbReference type="InterPro" id="IPR002575">
    <property type="entry name" value="Aminoglycoside_PTrfase"/>
</dbReference>
<evidence type="ECO:0000259" key="1">
    <source>
        <dbReference type="Pfam" id="PF01636"/>
    </source>
</evidence>
<accession>A0A1H0EM10</accession>
<protein>
    <submittedName>
        <fullName evidence="2">Predicted kinase, aminoglycoside phosphotransferase (APT) family</fullName>
    </submittedName>
</protein>
<dbReference type="GO" id="GO:0016301">
    <property type="term" value="F:kinase activity"/>
    <property type="evidence" value="ECO:0007669"/>
    <property type="project" value="UniProtKB-KW"/>
</dbReference>
<name>A0A1H0EM10_9PSED</name>
<dbReference type="RefSeq" id="WP_084310511.1">
    <property type="nucleotide sequence ID" value="NZ_FNIJ01000005.1"/>
</dbReference>
<reference evidence="3" key="1">
    <citation type="submission" date="2016-10" db="EMBL/GenBank/DDBJ databases">
        <authorList>
            <person name="Varghese N."/>
            <person name="Submissions S."/>
        </authorList>
    </citation>
    <scope>NUCLEOTIDE SEQUENCE [LARGE SCALE GENOMIC DNA]</scope>
    <source>
        <strain evidence="3">JCM 21621</strain>
    </source>
</reference>
<dbReference type="PANTHER" id="PTHR21310:SF57">
    <property type="entry name" value="BLR2944 PROTEIN"/>
    <property type="match status" value="1"/>
</dbReference>
<keyword evidence="3" id="KW-1185">Reference proteome</keyword>
<proteinExistence type="predicted"/>
<dbReference type="PANTHER" id="PTHR21310">
    <property type="entry name" value="AMINOGLYCOSIDE PHOSPHOTRANSFERASE-RELATED-RELATED"/>
    <property type="match status" value="1"/>
</dbReference>
<dbReference type="AlphaFoldDB" id="A0A1H0EM10"/>
<dbReference type="CDD" id="cd05154">
    <property type="entry name" value="ACAD10_11_N-like"/>
    <property type="match status" value="1"/>
</dbReference>